<feature type="domain" description="Bacteriophage tail tape measure C-terminal" evidence="3">
    <location>
        <begin position="780"/>
        <end position="854"/>
    </location>
</feature>
<evidence type="ECO:0000259" key="3">
    <source>
        <dbReference type="Pfam" id="PF09718"/>
    </source>
</evidence>
<feature type="coiled-coil region" evidence="1">
    <location>
        <begin position="665"/>
        <end position="738"/>
    </location>
</feature>
<dbReference type="NCBIfam" id="TIGR01541">
    <property type="entry name" value="tape_meas_lam_C"/>
    <property type="match status" value="1"/>
</dbReference>
<evidence type="ECO:0000256" key="1">
    <source>
        <dbReference type="SAM" id="Coils"/>
    </source>
</evidence>
<dbReference type="RefSeq" id="WP_139754504.1">
    <property type="nucleotide sequence ID" value="NZ_VDEI02000001.1"/>
</dbReference>
<dbReference type="Pfam" id="PF09718">
    <property type="entry name" value="Tape_meas_lam_C"/>
    <property type="match status" value="1"/>
</dbReference>
<dbReference type="InterPro" id="IPR009628">
    <property type="entry name" value="Phage_tape_measure_N"/>
</dbReference>
<feature type="domain" description="Bacteriophage tail tape measure N-terminal" evidence="2">
    <location>
        <begin position="193"/>
        <end position="390"/>
    </location>
</feature>
<accession>A0A5C5HM03</accession>
<organism evidence="4 5">
    <name type="scientific">Salmonella enterica subsp. enterica serovar Give</name>
    <dbReference type="NCBI Taxonomy" id="46626"/>
    <lineage>
        <taxon>Bacteria</taxon>
        <taxon>Pseudomonadati</taxon>
        <taxon>Pseudomonadota</taxon>
        <taxon>Gammaproteobacteria</taxon>
        <taxon>Enterobacterales</taxon>
        <taxon>Enterobacteriaceae</taxon>
        <taxon>Salmonella</taxon>
    </lineage>
</organism>
<dbReference type="Pfam" id="PF24622">
    <property type="entry name" value="TMP_4"/>
    <property type="match status" value="1"/>
</dbReference>
<name>A0A5C5HM03_SALET</name>
<evidence type="ECO:0000259" key="2">
    <source>
        <dbReference type="Pfam" id="PF06791"/>
    </source>
</evidence>
<comment type="caution">
    <text evidence="4">The sequence shown here is derived from an EMBL/GenBank/DDBJ whole genome shotgun (WGS) entry which is preliminary data.</text>
</comment>
<reference evidence="4 5" key="1">
    <citation type="journal article" date="2019" name="Appl. Environ. Microbiol.">
        <title>Clinically Unreported Salmonellosis Outbreak Detected via Comparative Genomic Analysis of Municipal Wastewater Salmonella Isolates.</title>
        <authorList>
            <person name="Diemert S."/>
            <person name="Yan T."/>
        </authorList>
    </citation>
    <scope>NUCLEOTIDE SEQUENCE [LARGE SCALE GENOMIC DNA]</scope>
    <source>
        <strain evidence="4 5">HIY0008</strain>
    </source>
</reference>
<dbReference type="Pfam" id="PF06791">
    <property type="entry name" value="TMP_2"/>
    <property type="match status" value="1"/>
</dbReference>
<protein>
    <submittedName>
        <fullName evidence="4">Phage tail tape measure protein</fullName>
    </submittedName>
</protein>
<evidence type="ECO:0000313" key="4">
    <source>
        <dbReference type="EMBL" id="TRK47076.1"/>
    </source>
</evidence>
<dbReference type="EMBL" id="VDEI02000001">
    <property type="protein sequence ID" value="TRK47076.1"/>
    <property type="molecule type" value="Genomic_DNA"/>
</dbReference>
<dbReference type="Proteomes" id="UP000307596">
    <property type="component" value="Unassembled WGS sequence"/>
</dbReference>
<keyword evidence="1" id="KW-0175">Coiled coil</keyword>
<dbReference type="AlphaFoldDB" id="A0A5C5HM03"/>
<proteinExistence type="predicted"/>
<evidence type="ECO:0000313" key="5">
    <source>
        <dbReference type="Proteomes" id="UP000307596"/>
    </source>
</evidence>
<gene>
    <name evidence="4" type="ORF">FG567_005445</name>
</gene>
<feature type="coiled-coil region" evidence="1">
    <location>
        <begin position="40"/>
        <end position="74"/>
    </location>
</feature>
<dbReference type="InterPro" id="IPR006431">
    <property type="entry name" value="Phage_tape_meas_C"/>
</dbReference>
<sequence length="1002" mass="108268">MNNSDLVEKRIKRCMESSARSVAASAKSISAAMSQSQVAMRAQSDAVAQLAREADEAREKAVALNQKLRAEAAQSAAVAQAQDLAAAAFFRQLDSVKQLSGGLQELQRIQSQVQHAKNNGDISQQDYLALISDVTAKKHLMAAADEQATQSKNRFIQSLKRQVATQQLSRAELLRVKAAELGVSSAADVYIRKLDTATKSTHALGLKSAQARREIGVLIGELARGNFGALRSSGITLANRAGWIEQLMSPKGMMIGGVVGGIAAAVYGLGKAYYEGEKESEEFNKQLILTGSYAGKTAGQLNEMAKSLAGNGVTQHDAAGVLAQVVGSGSFRGGQVETVARAAVAMQNATGEAVDKTIANFQKLYDSPTRASEELNKQLHYLTSSQYEYISSLEQRGFKEAAGQAAADAYGKAEQRRSQQIIDNLGIIERAIRSATSRWKEFWDAALNIGRPKTEQYQLEQVNQAINQIYEDRKKSGKSDLFDAGLQKLMSQKKGLEFVIKSQEGYAESQAKAKKADDNVTASLIYQNRILSENLSWQKKRSAALTELWANVAKAPGKWSQAQRETAVAQINKDNKPPVTHKSPAYHNDEASRLLLQYSQQQAQTEGQIAVAKLSTTEKMTEAHKQLLAFQQRITDLSGKKLTADEKSVLAHKDEIAQALRGLDIKQQELQHQNAINELKKKTVQLTSQLTEEESKVRQQHTMALATMGMGDQQRGRYEERLKIQQQYQDKLEQLKRDSKAKGTYGSDEYRQAEQALKDSLDRRLAEWADYSAKVDAAQGDWMQGASRALDNFLAQGGNVAGMTENVFTNAFNGMADGIANFALTGKMDFRSFTVSILADLAKMEARIAASKLLGSVLGMFGAGASAGGSTPSGAYSSAALSVIPNADGGVYRSAGLSQYSGSIVNRPTFFAFARGAAVMGEAGPEAILPLRRGANGKLGVVAAGSGGMTMFAPQYHIAITNTGPDLGAQAMKAVYDMGKKAASDYLQQQGRDGGRLSGAYR</sequence>